<reference evidence="2 3" key="1">
    <citation type="submission" date="2015-12" db="EMBL/GenBank/DDBJ databases">
        <title>The genome of Folsomia candida.</title>
        <authorList>
            <person name="Faddeeva A."/>
            <person name="Derks M.F."/>
            <person name="Anvar Y."/>
            <person name="Smit S."/>
            <person name="Van Straalen N."/>
            <person name="Roelofs D."/>
        </authorList>
    </citation>
    <scope>NUCLEOTIDE SEQUENCE [LARGE SCALE GENOMIC DNA]</scope>
    <source>
        <strain evidence="2 3">VU population</strain>
        <tissue evidence="2">Whole body</tissue>
    </source>
</reference>
<dbReference type="Pfam" id="PF01968">
    <property type="entry name" value="Hydantoinase_A"/>
    <property type="match status" value="1"/>
</dbReference>
<evidence type="ECO:0000313" key="3">
    <source>
        <dbReference type="Proteomes" id="UP000198287"/>
    </source>
</evidence>
<organism evidence="2 3">
    <name type="scientific">Folsomia candida</name>
    <name type="common">Springtail</name>
    <dbReference type="NCBI Taxonomy" id="158441"/>
    <lineage>
        <taxon>Eukaryota</taxon>
        <taxon>Metazoa</taxon>
        <taxon>Ecdysozoa</taxon>
        <taxon>Arthropoda</taxon>
        <taxon>Hexapoda</taxon>
        <taxon>Collembola</taxon>
        <taxon>Entomobryomorpha</taxon>
        <taxon>Isotomoidea</taxon>
        <taxon>Isotomidae</taxon>
        <taxon>Proisotominae</taxon>
        <taxon>Folsomia</taxon>
    </lineage>
</organism>
<dbReference type="PANTHER" id="PTHR11365">
    <property type="entry name" value="5-OXOPROLINASE RELATED"/>
    <property type="match status" value="1"/>
</dbReference>
<feature type="domain" description="Hydantoinase A/oxoprolinase" evidence="1">
    <location>
        <begin position="10"/>
        <end position="193"/>
    </location>
</feature>
<evidence type="ECO:0000313" key="2">
    <source>
        <dbReference type="EMBL" id="OXA58883.1"/>
    </source>
</evidence>
<dbReference type="InterPro" id="IPR002821">
    <property type="entry name" value="Hydantoinase_A"/>
</dbReference>
<accession>A0A226EMG2</accession>
<sequence>MFLCDDRLKLDISTVAAGGGSKLFFRSGMFIVGPESAGAQPGPVCYDKGGSELTITDANLVLGRILPEFFPKIFGPNNNMPLNKDKTLELFNKLTDEINRFLEAQNDAKRMTVHEVAMGYVRVANETMCRPIRAITQGKGYDTSVHMLACFGGAGGQHACAIASSLGISSVFVPKYAGILSAVGIFLADVVYEAQEPVGKVYRKETISYFDAKFADLEKHCTEHLTKSMKFFKVEIERFLHLRYDGTDCALMCLPKDTTNSETTSKYGDFISSFVERYSKEFGFTIQGRDIIVDDIRVRAVGLTDKDSGQDLEIADSKIPDCKIKCDVYFDAVGLVESPVYLLSELKSDHSIQGPAIIMDSLSTILIEPAAIAEITKKGDILVRLESSLGRRVKIGTELDTIQLSIFSHRFMRFVFTIFFYS</sequence>
<proteinExistence type="predicted"/>
<protein>
    <submittedName>
        <fullName evidence="2">5-oxoprolinase</fullName>
    </submittedName>
</protein>
<name>A0A226EMG2_FOLCA</name>
<dbReference type="AlphaFoldDB" id="A0A226EMG2"/>
<dbReference type="EMBL" id="LNIX01000002">
    <property type="protein sequence ID" value="OXA58883.1"/>
    <property type="molecule type" value="Genomic_DNA"/>
</dbReference>
<dbReference type="OMA" id="EERISCT"/>
<dbReference type="PANTHER" id="PTHR11365:SF2">
    <property type="entry name" value="5-OXOPROLINASE"/>
    <property type="match status" value="1"/>
</dbReference>
<dbReference type="OrthoDB" id="3643at2759"/>
<dbReference type="GO" id="GO:0006749">
    <property type="term" value="P:glutathione metabolic process"/>
    <property type="evidence" value="ECO:0007669"/>
    <property type="project" value="TreeGrafter"/>
</dbReference>
<dbReference type="GO" id="GO:0005829">
    <property type="term" value="C:cytosol"/>
    <property type="evidence" value="ECO:0007669"/>
    <property type="project" value="TreeGrafter"/>
</dbReference>
<dbReference type="GO" id="GO:0017168">
    <property type="term" value="F:5-oxoprolinase (ATP-hydrolyzing) activity"/>
    <property type="evidence" value="ECO:0007669"/>
    <property type="project" value="TreeGrafter"/>
</dbReference>
<gene>
    <name evidence="2" type="ORF">Fcan01_05657</name>
</gene>
<dbReference type="InterPro" id="IPR045079">
    <property type="entry name" value="Oxoprolinase-like"/>
</dbReference>
<evidence type="ECO:0000259" key="1">
    <source>
        <dbReference type="Pfam" id="PF01968"/>
    </source>
</evidence>
<keyword evidence="3" id="KW-1185">Reference proteome</keyword>
<dbReference type="Proteomes" id="UP000198287">
    <property type="component" value="Unassembled WGS sequence"/>
</dbReference>
<dbReference type="STRING" id="158441.A0A226EMG2"/>
<comment type="caution">
    <text evidence="2">The sequence shown here is derived from an EMBL/GenBank/DDBJ whole genome shotgun (WGS) entry which is preliminary data.</text>
</comment>